<dbReference type="Pfam" id="PF04686">
    <property type="entry name" value="SsgA"/>
    <property type="match status" value="1"/>
</dbReference>
<dbReference type="RefSeq" id="WP_345402160.1">
    <property type="nucleotide sequence ID" value="NZ_BAABLA010000109.1"/>
</dbReference>
<dbReference type="InterPro" id="IPR038658">
    <property type="entry name" value="SsgB_sf"/>
</dbReference>
<comment type="subcellular location">
    <subcellularLocation>
        <location evidence="1">Cell septum</location>
    </subcellularLocation>
</comment>
<evidence type="ECO:0000256" key="3">
    <source>
        <dbReference type="ARBA" id="ARBA00022618"/>
    </source>
</evidence>
<evidence type="ECO:0000256" key="1">
    <source>
        <dbReference type="ARBA" id="ARBA00004431"/>
    </source>
</evidence>
<protein>
    <submittedName>
        <fullName evidence="7">SsgA family sporulation/cell division regulator</fullName>
    </submittedName>
</protein>
<evidence type="ECO:0000256" key="6">
    <source>
        <dbReference type="ARBA" id="ARBA00023306"/>
    </source>
</evidence>
<keyword evidence="8" id="KW-1185">Reference proteome</keyword>
<keyword evidence="4" id="KW-0749">Sporulation</keyword>
<accession>A0ABW2C8A4</accession>
<dbReference type="Proteomes" id="UP001596337">
    <property type="component" value="Unassembled WGS sequence"/>
</dbReference>
<dbReference type="InterPro" id="IPR006776">
    <property type="entry name" value="SsgB"/>
</dbReference>
<evidence type="ECO:0000313" key="8">
    <source>
        <dbReference type="Proteomes" id="UP001596337"/>
    </source>
</evidence>
<keyword evidence="6" id="KW-0131">Cell cycle</keyword>
<reference evidence="8" key="1">
    <citation type="journal article" date="2019" name="Int. J. Syst. Evol. Microbiol.">
        <title>The Global Catalogue of Microorganisms (GCM) 10K type strain sequencing project: providing services to taxonomists for standard genome sequencing and annotation.</title>
        <authorList>
            <consortium name="The Broad Institute Genomics Platform"/>
            <consortium name="The Broad Institute Genome Sequencing Center for Infectious Disease"/>
            <person name="Wu L."/>
            <person name="Ma J."/>
        </authorList>
    </citation>
    <scope>NUCLEOTIDE SEQUENCE [LARGE SCALE GENOMIC DNA]</scope>
    <source>
        <strain evidence="8">KCTC 32255</strain>
    </source>
</reference>
<proteinExistence type="inferred from homology"/>
<organism evidence="7 8">
    <name type="scientific">Haloechinothrix salitolerans</name>
    <dbReference type="NCBI Taxonomy" id="926830"/>
    <lineage>
        <taxon>Bacteria</taxon>
        <taxon>Bacillati</taxon>
        <taxon>Actinomycetota</taxon>
        <taxon>Actinomycetes</taxon>
        <taxon>Pseudonocardiales</taxon>
        <taxon>Pseudonocardiaceae</taxon>
        <taxon>Haloechinothrix</taxon>
    </lineage>
</organism>
<name>A0ABW2C8A4_9PSEU</name>
<keyword evidence="5" id="KW-0717">Septation</keyword>
<dbReference type="EMBL" id="JBHSXX010000001">
    <property type="protein sequence ID" value="MFC6871371.1"/>
    <property type="molecule type" value="Genomic_DNA"/>
</dbReference>
<comment type="caution">
    <text evidence="7">The sequence shown here is derived from an EMBL/GenBank/DDBJ whole genome shotgun (WGS) entry which is preliminary data.</text>
</comment>
<evidence type="ECO:0000313" key="7">
    <source>
        <dbReference type="EMBL" id="MFC6871371.1"/>
    </source>
</evidence>
<comment type="similarity">
    <text evidence="2">Belongs to the SsgA family.</text>
</comment>
<evidence type="ECO:0000256" key="2">
    <source>
        <dbReference type="ARBA" id="ARBA00009323"/>
    </source>
</evidence>
<gene>
    <name evidence="7" type="ORF">ACFQGD_30030</name>
</gene>
<evidence type="ECO:0000256" key="5">
    <source>
        <dbReference type="ARBA" id="ARBA00023210"/>
    </source>
</evidence>
<evidence type="ECO:0000256" key="4">
    <source>
        <dbReference type="ARBA" id="ARBA00022969"/>
    </source>
</evidence>
<dbReference type="Gene3D" id="2.30.31.20">
    <property type="entry name" value="Sporulation-specific cell division protein SsgB"/>
    <property type="match status" value="1"/>
</dbReference>
<keyword evidence="3" id="KW-0132">Cell division</keyword>
<sequence length="134" mass="15176">MAANTVRLERFITLTNEAAPVYSCWSYRADDPYAITVEFQTSPETWVTWTFARDLLLAGLKAPAGIGDVRFVPFEDQGERLLLFQVESDEGRASWFLSREDAEAFANMTLDAVPVEKEEDQFDIDMLIADITDV</sequence>